<protein>
    <recommendedName>
        <fullName evidence="3">RNase H type-1 domain-containing protein</fullName>
    </recommendedName>
</protein>
<comment type="caution">
    <text evidence="1">The sequence shown here is derived from an EMBL/GenBank/DDBJ whole genome shotgun (WGS) entry which is preliminary data.</text>
</comment>
<keyword evidence="2" id="KW-1185">Reference proteome</keyword>
<gene>
    <name evidence="1" type="ORF">AVEN_233150_1</name>
</gene>
<dbReference type="AlphaFoldDB" id="A0A4Y2PVC6"/>
<evidence type="ECO:0000313" key="1">
    <source>
        <dbReference type="EMBL" id="GBN55201.1"/>
    </source>
</evidence>
<accession>A0A4Y2PVC6</accession>
<sequence>MRRLFRQQIVLLPKVFESPLLVATTSLQTPIGSVAQVLRVPIIVGHRRVFDNKSCSVAQRTGDDSSETNPVPVAQVFESHLVGHATTLQTANSVVLPILRVPLLEDMRRLFRQQNGSVAQVLRVPITNRTCDDSSDNGSVAQVLRVPLLRTGDDSSDSKSVPLVLSPLLVGHATTLQTANPVLLPKYCESHITGGHRRLFRTANPVLLPKYCSPITSRTATTLQTKIGSVCPNYESPLLVGHATTLQTTNPVVCPRHTTSLQEQQIGSVPKYYESPLLVGHATTFSDKCVLLPKFRVPIASRTATVFRPVGSVAKYYESPLLKSRVCIQWIPSHVGVFGKEVADLLANEGSALPSAASGQLFASEISSIHRAKANSTWKVTPAHDWHAGNRPGLSLQSEGTRSAQTALARLRSGHVKSLKFVDKEKTSSSCPCSCPAHVIDCIGASARQLWSEGEHGLVVLLERHGSWTWSSIWTKGT</sequence>
<evidence type="ECO:0000313" key="2">
    <source>
        <dbReference type="Proteomes" id="UP000499080"/>
    </source>
</evidence>
<reference evidence="1 2" key="1">
    <citation type="journal article" date="2019" name="Sci. Rep.">
        <title>Orb-weaving spider Araneus ventricosus genome elucidates the spidroin gene catalogue.</title>
        <authorList>
            <person name="Kono N."/>
            <person name="Nakamura H."/>
            <person name="Ohtoshi R."/>
            <person name="Moran D.A.P."/>
            <person name="Shinohara A."/>
            <person name="Yoshida Y."/>
            <person name="Fujiwara M."/>
            <person name="Mori M."/>
            <person name="Tomita M."/>
            <person name="Arakawa K."/>
        </authorList>
    </citation>
    <scope>NUCLEOTIDE SEQUENCE [LARGE SCALE GENOMIC DNA]</scope>
</reference>
<dbReference type="EMBL" id="BGPR01012236">
    <property type="protein sequence ID" value="GBN55201.1"/>
    <property type="molecule type" value="Genomic_DNA"/>
</dbReference>
<name>A0A4Y2PVC6_ARAVE</name>
<dbReference type="Proteomes" id="UP000499080">
    <property type="component" value="Unassembled WGS sequence"/>
</dbReference>
<organism evidence="1 2">
    <name type="scientific">Araneus ventricosus</name>
    <name type="common">Orbweaver spider</name>
    <name type="synonym">Epeira ventricosa</name>
    <dbReference type="NCBI Taxonomy" id="182803"/>
    <lineage>
        <taxon>Eukaryota</taxon>
        <taxon>Metazoa</taxon>
        <taxon>Ecdysozoa</taxon>
        <taxon>Arthropoda</taxon>
        <taxon>Chelicerata</taxon>
        <taxon>Arachnida</taxon>
        <taxon>Araneae</taxon>
        <taxon>Araneomorphae</taxon>
        <taxon>Entelegynae</taxon>
        <taxon>Araneoidea</taxon>
        <taxon>Araneidae</taxon>
        <taxon>Araneus</taxon>
    </lineage>
</organism>
<evidence type="ECO:0008006" key="3">
    <source>
        <dbReference type="Google" id="ProtNLM"/>
    </source>
</evidence>
<proteinExistence type="predicted"/>
<dbReference type="OrthoDB" id="6429252at2759"/>